<dbReference type="Gene3D" id="1.10.287.470">
    <property type="entry name" value="Helix hairpin bin"/>
    <property type="match status" value="2"/>
</dbReference>
<keyword evidence="5" id="KW-1185">Reference proteome</keyword>
<dbReference type="PROSITE" id="PS51257">
    <property type="entry name" value="PROKAR_LIPOPROTEIN"/>
    <property type="match status" value="1"/>
</dbReference>
<reference evidence="4 5" key="1">
    <citation type="submission" date="2021-03" db="EMBL/GenBank/DDBJ databases">
        <title>Genomic Encyclopedia of Type Strains, Phase IV (KMG-IV): sequencing the most valuable type-strain genomes for metagenomic binning, comparative biology and taxonomic classification.</title>
        <authorList>
            <person name="Goeker M."/>
        </authorList>
    </citation>
    <scope>NUCLEOTIDE SEQUENCE [LARGE SCALE GENOMIC DNA]</scope>
    <source>
        <strain evidence="4 5">DSM 27512</strain>
    </source>
</reference>
<proteinExistence type="predicted"/>
<accession>A0ABS4KKI5</accession>
<dbReference type="Pfam" id="PF25881">
    <property type="entry name" value="HH_YBHG"/>
    <property type="match status" value="1"/>
</dbReference>
<protein>
    <submittedName>
        <fullName evidence="4">Multidrug efflux pump subunit AcrA (Membrane-fusion protein)</fullName>
    </submittedName>
</protein>
<evidence type="ECO:0000313" key="4">
    <source>
        <dbReference type="EMBL" id="MBP2028265.1"/>
    </source>
</evidence>
<dbReference type="Gene3D" id="2.40.420.20">
    <property type="match status" value="1"/>
</dbReference>
<name>A0ABS4KKI5_9FIRM</name>
<dbReference type="EMBL" id="JAGGLI010000024">
    <property type="protein sequence ID" value="MBP2028265.1"/>
    <property type="molecule type" value="Genomic_DNA"/>
</dbReference>
<feature type="signal peptide" evidence="2">
    <location>
        <begin position="1"/>
        <end position="18"/>
    </location>
</feature>
<evidence type="ECO:0000256" key="2">
    <source>
        <dbReference type="SAM" id="SignalP"/>
    </source>
</evidence>
<dbReference type="Gene3D" id="2.40.50.100">
    <property type="match status" value="2"/>
</dbReference>
<keyword evidence="2" id="KW-0732">Signal</keyword>
<gene>
    <name evidence="4" type="ORF">J2Z35_002066</name>
</gene>
<dbReference type="InterPro" id="IPR059052">
    <property type="entry name" value="HH_YbhG-like"/>
</dbReference>
<organism evidence="4 5">
    <name type="scientific">Acetoanaerobium pronyense</name>
    <dbReference type="NCBI Taxonomy" id="1482736"/>
    <lineage>
        <taxon>Bacteria</taxon>
        <taxon>Bacillati</taxon>
        <taxon>Bacillota</taxon>
        <taxon>Clostridia</taxon>
        <taxon>Peptostreptococcales</taxon>
        <taxon>Filifactoraceae</taxon>
        <taxon>Acetoanaerobium</taxon>
    </lineage>
</organism>
<dbReference type="Proteomes" id="UP001314903">
    <property type="component" value="Unassembled WGS sequence"/>
</dbReference>
<feature type="coiled-coil region" evidence="1">
    <location>
        <begin position="118"/>
        <end position="183"/>
    </location>
</feature>
<dbReference type="RefSeq" id="WP_209661319.1">
    <property type="nucleotide sequence ID" value="NZ_JAGGLI010000024.1"/>
</dbReference>
<feature type="domain" description="YbhG-like alpha-helical hairpin" evidence="3">
    <location>
        <begin position="90"/>
        <end position="214"/>
    </location>
</feature>
<dbReference type="PANTHER" id="PTHR30469:SF20">
    <property type="entry name" value="EFFLUX RND TRANSPORTER PERIPLASMIC ADAPTOR SUBUNIT"/>
    <property type="match status" value="1"/>
</dbReference>
<evidence type="ECO:0000256" key="1">
    <source>
        <dbReference type="SAM" id="Coils"/>
    </source>
</evidence>
<evidence type="ECO:0000313" key="5">
    <source>
        <dbReference type="Proteomes" id="UP001314903"/>
    </source>
</evidence>
<comment type="caution">
    <text evidence="4">The sequence shown here is derived from an EMBL/GenBank/DDBJ whole genome shotgun (WGS) entry which is preliminary data.</text>
</comment>
<feature type="chain" id="PRO_5046188968" evidence="2">
    <location>
        <begin position="19"/>
        <end position="397"/>
    </location>
</feature>
<dbReference type="SUPFAM" id="SSF56954">
    <property type="entry name" value="Outer membrane efflux proteins (OEP)"/>
    <property type="match status" value="1"/>
</dbReference>
<evidence type="ECO:0000259" key="3">
    <source>
        <dbReference type="Pfam" id="PF25881"/>
    </source>
</evidence>
<dbReference type="PANTHER" id="PTHR30469">
    <property type="entry name" value="MULTIDRUG RESISTANCE PROTEIN MDTA"/>
    <property type="match status" value="1"/>
</dbReference>
<keyword evidence="1" id="KW-0175">Coiled coil</keyword>
<sequence length="397" mass="44107">MKKIIFILALIISMIFTACTQAPEDSLEESIKPVITKEIEIQTIENTIKYSGIVTVSDTKNFAFKTGGKINSISVEKGDRVSPGKVLATLDTTDLNFALQAASAQLEGARAQYDKAVNGATREELEQLEINLKKAQDAYEYTEDLYQRMEKLYEAGATAENDLNKLRLEKDIRENEMRQSEIALRQAQTGTRSEDIRAAQSNVSLAQSDYNFRQNQINSSSIVSDMNGYVVEVLNKSGDFVSEGYPVVVIRGESQIITTGISRQDMDKVSLGTSLYVLDGEDKYRGRITYISDIPDSYTRTYEAEIALDEGALPLGSIVDIRIITGQDTGIWIPISAMMSDGEDYVYINQDDIALRKEIEILSTNGSNVKILGINEGEKLIIEGMRNINPGDKITER</sequence>
<dbReference type="Gene3D" id="2.40.30.170">
    <property type="match status" value="1"/>
</dbReference>